<keyword evidence="2" id="KW-0456">Lyase</keyword>
<organism evidence="4 5">
    <name type="scientific">Tistrella mobilis</name>
    <dbReference type="NCBI Taxonomy" id="171437"/>
    <lineage>
        <taxon>Bacteria</taxon>
        <taxon>Pseudomonadati</taxon>
        <taxon>Pseudomonadota</taxon>
        <taxon>Alphaproteobacteria</taxon>
        <taxon>Geminicoccales</taxon>
        <taxon>Geminicoccaceae</taxon>
        <taxon>Tistrella</taxon>
    </lineage>
</organism>
<dbReference type="EMBL" id="DMAI01000407">
    <property type="protein sequence ID" value="HAE50674.1"/>
    <property type="molecule type" value="Genomic_DNA"/>
</dbReference>
<dbReference type="GO" id="GO:0016853">
    <property type="term" value="F:isomerase activity"/>
    <property type="evidence" value="ECO:0007669"/>
    <property type="project" value="UniProtKB-KW"/>
</dbReference>
<gene>
    <name evidence="4" type="ORF">DCK97_24990</name>
</gene>
<sequence>GGTQRLPRVAGVEAAIDMITTGKFVPAGKALQLGIIDAVVDELVPGAVAFARKLVEDGAPLRRVRDMDEKVKAFDAAKLPEIRKQVVKAARGQMSPVGCFDAVAGAVTLPFDEGLKNEREIFGGLMASDQSKALRHIFFAEREALKIPDVPGDTPTLP</sequence>
<keyword evidence="1" id="KW-0413">Isomerase</keyword>
<dbReference type="InterPro" id="IPR029045">
    <property type="entry name" value="ClpP/crotonase-like_dom_sf"/>
</dbReference>
<protein>
    <submittedName>
        <fullName evidence="4">3-hydroxyacyl-CoA dehydrogenase</fullName>
    </submittedName>
</protein>
<dbReference type="GO" id="GO:0016829">
    <property type="term" value="F:lyase activity"/>
    <property type="evidence" value="ECO:0007669"/>
    <property type="project" value="UniProtKB-KW"/>
</dbReference>
<evidence type="ECO:0000313" key="4">
    <source>
        <dbReference type="EMBL" id="HAE50674.1"/>
    </source>
</evidence>
<name>A0A3B9IS45_9PROT</name>
<dbReference type="Proteomes" id="UP000257706">
    <property type="component" value="Unassembled WGS sequence"/>
</dbReference>
<evidence type="ECO:0000256" key="3">
    <source>
        <dbReference type="ARBA" id="ARBA00023268"/>
    </source>
</evidence>
<dbReference type="Gene3D" id="3.90.226.10">
    <property type="entry name" value="2-enoyl-CoA Hydratase, Chain A, domain 1"/>
    <property type="match status" value="1"/>
</dbReference>
<evidence type="ECO:0000256" key="1">
    <source>
        <dbReference type="ARBA" id="ARBA00023235"/>
    </source>
</evidence>
<accession>A0A3B9IS45</accession>
<dbReference type="AlphaFoldDB" id="A0A3B9IS45"/>
<proteinExistence type="predicted"/>
<comment type="caution">
    <text evidence="4">The sequence shown here is derived from an EMBL/GenBank/DDBJ whole genome shotgun (WGS) entry which is preliminary data.</text>
</comment>
<reference evidence="4 5" key="1">
    <citation type="journal article" date="2018" name="Nat. Biotechnol.">
        <title>A standardized bacterial taxonomy based on genome phylogeny substantially revises the tree of life.</title>
        <authorList>
            <person name="Parks D.H."/>
            <person name="Chuvochina M."/>
            <person name="Waite D.W."/>
            <person name="Rinke C."/>
            <person name="Skarshewski A."/>
            <person name="Chaumeil P.A."/>
            <person name="Hugenholtz P."/>
        </authorList>
    </citation>
    <scope>NUCLEOTIDE SEQUENCE [LARGE SCALE GENOMIC DNA]</scope>
    <source>
        <strain evidence="4">UBA8739</strain>
    </source>
</reference>
<evidence type="ECO:0000256" key="2">
    <source>
        <dbReference type="ARBA" id="ARBA00023239"/>
    </source>
</evidence>
<feature type="non-terminal residue" evidence="4">
    <location>
        <position position="158"/>
    </location>
</feature>
<feature type="non-terminal residue" evidence="4">
    <location>
        <position position="1"/>
    </location>
</feature>
<keyword evidence="3" id="KW-0511">Multifunctional enzyme</keyword>
<evidence type="ECO:0000313" key="5">
    <source>
        <dbReference type="Proteomes" id="UP000257706"/>
    </source>
</evidence>
<dbReference type="PANTHER" id="PTHR23309">
    <property type="entry name" value="3-HYDROXYACYL-COA DEHYROGENASE"/>
    <property type="match status" value="1"/>
</dbReference>
<dbReference type="SUPFAM" id="SSF52096">
    <property type="entry name" value="ClpP/crotonase"/>
    <property type="match status" value="1"/>
</dbReference>